<proteinExistence type="predicted"/>
<comment type="caution">
    <text evidence="1">The sequence shown here is derived from an EMBL/GenBank/DDBJ whole genome shotgun (WGS) entry which is preliminary data.</text>
</comment>
<sequence length="74" mass="7699">MENTPESKEAPEYLLHAQKAGLPPEQIAAMGDHAGHSTLKEALEHEGGVLRALFDSITSILSGDAGDNSAGTNT</sequence>
<accession>A0A1F6B166</accession>
<dbReference type="EMBL" id="MFJZ01000010">
    <property type="protein sequence ID" value="OGG30656.1"/>
    <property type="molecule type" value="Genomic_DNA"/>
</dbReference>
<evidence type="ECO:0000313" key="2">
    <source>
        <dbReference type="Proteomes" id="UP000176409"/>
    </source>
</evidence>
<dbReference type="AlphaFoldDB" id="A0A1F6B166"/>
<protein>
    <submittedName>
        <fullName evidence="1">Uncharacterized protein</fullName>
    </submittedName>
</protein>
<evidence type="ECO:0000313" key="1">
    <source>
        <dbReference type="EMBL" id="OGG30656.1"/>
    </source>
</evidence>
<reference evidence="1 2" key="1">
    <citation type="journal article" date="2016" name="Nat. Commun.">
        <title>Thousands of microbial genomes shed light on interconnected biogeochemical processes in an aquifer system.</title>
        <authorList>
            <person name="Anantharaman K."/>
            <person name="Brown C.T."/>
            <person name="Hug L.A."/>
            <person name="Sharon I."/>
            <person name="Castelle C.J."/>
            <person name="Probst A.J."/>
            <person name="Thomas B.C."/>
            <person name="Singh A."/>
            <person name="Wilkins M.J."/>
            <person name="Karaoz U."/>
            <person name="Brodie E.L."/>
            <person name="Williams K.H."/>
            <person name="Hubbard S.S."/>
            <person name="Banfield J.F."/>
        </authorList>
    </citation>
    <scope>NUCLEOTIDE SEQUENCE [LARGE SCALE GENOMIC DNA]</scope>
</reference>
<dbReference type="STRING" id="1798396.A2973_00115"/>
<organism evidence="1 2">
    <name type="scientific">Candidatus Gottesmanbacteria bacterium RIFCSPLOWO2_01_FULL_49_10</name>
    <dbReference type="NCBI Taxonomy" id="1798396"/>
    <lineage>
        <taxon>Bacteria</taxon>
        <taxon>Candidatus Gottesmaniibacteriota</taxon>
    </lineage>
</organism>
<gene>
    <name evidence="1" type="ORF">A2973_00115</name>
</gene>
<name>A0A1F6B166_9BACT</name>
<dbReference type="Proteomes" id="UP000176409">
    <property type="component" value="Unassembled WGS sequence"/>
</dbReference>